<organism evidence="2 3">
    <name type="scientific">Kingella pumchi</name>
    <dbReference type="NCBI Taxonomy" id="2779506"/>
    <lineage>
        <taxon>Bacteria</taxon>
        <taxon>Pseudomonadati</taxon>
        <taxon>Pseudomonadota</taxon>
        <taxon>Betaproteobacteria</taxon>
        <taxon>Neisseriales</taxon>
        <taxon>Neisseriaceae</taxon>
        <taxon>Kingella</taxon>
    </lineage>
</organism>
<accession>A0ABS9NL61</accession>
<evidence type="ECO:0000256" key="1">
    <source>
        <dbReference type="SAM" id="MobiDB-lite"/>
    </source>
</evidence>
<feature type="region of interest" description="Disordered" evidence="1">
    <location>
        <begin position="87"/>
        <end position="121"/>
    </location>
</feature>
<dbReference type="Proteomes" id="UP001298424">
    <property type="component" value="Unassembled WGS sequence"/>
</dbReference>
<evidence type="ECO:0000313" key="3">
    <source>
        <dbReference type="Proteomes" id="UP001298424"/>
    </source>
</evidence>
<name>A0ABS9NL61_9NEIS</name>
<keyword evidence="3" id="KW-1185">Reference proteome</keyword>
<proteinExistence type="predicted"/>
<comment type="caution">
    <text evidence="2">The sequence shown here is derived from an EMBL/GenBank/DDBJ whole genome shotgun (WGS) entry which is preliminary data.</text>
</comment>
<reference evidence="2 3" key="1">
    <citation type="submission" date="2022-02" db="EMBL/GenBank/DDBJ databases">
        <title>Genome sequence data of Kingella unionensis sp. nov. strain CICC 24913 (CCUG 75125).</title>
        <authorList>
            <person name="Xiao M."/>
        </authorList>
    </citation>
    <scope>NUCLEOTIDE SEQUENCE [LARGE SCALE GENOMIC DNA]</scope>
    <source>
        <strain evidence="2 3">CICC 24913</strain>
    </source>
</reference>
<gene>
    <name evidence="2" type="ORF">MB824_03330</name>
</gene>
<feature type="compositionally biased region" description="Polar residues" evidence="1">
    <location>
        <begin position="57"/>
        <end position="67"/>
    </location>
</feature>
<dbReference type="EMBL" id="JAKOOW010000009">
    <property type="protein sequence ID" value="MCG6503528.1"/>
    <property type="molecule type" value="Genomic_DNA"/>
</dbReference>
<sequence length="121" mass="13113">MSKEKSLTTRRFLNDFCKPATCKTEGEDEVIKFTGSKMAQSRQQGGGRDEEIIPTISAPSKTASPPFSGSLKRKTAGFCSSYLNQKERVGKQPEKTPPPVCGAKGGFATTATKSSLKNRHK</sequence>
<protein>
    <submittedName>
        <fullName evidence="2">Uncharacterized protein</fullName>
    </submittedName>
</protein>
<dbReference type="RefSeq" id="WP_238745953.1">
    <property type="nucleotide sequence ID" value="NZ_JAKOOW010000009.1"/>
</dbReference>
<evidence type="ECO:0000313" key="2">
    <source>
        <dbReference type="EMBL" id="MCG6503528.1"/>
    </source>
</evidence>
<feature type="region of interest" description="Disordered" evidence="1">
    <location>
        <begin position="36"/>
        <end position="72"/>
    </location>
</feature>